<dbReference type="STRING" id="318586.Pden_3775"/>
<dbReference type="InterPro" id="IPR014054">
    <property type="entry name" value="Phage_regulatory_Rha"/>
</dbReference>
<dbReference type="AlphaFoldDB" id="A1B8J7"/>
<reference evidence="2" key="1">
    <citation type="submission" date="2006-12" db="EMBL/GenBank/DDBJ databases">
        <title>Complete sequence of chromosome 2 of Paracoccus denitrificans PD1222.</title>
        <authorList>
            <person name="Copeland A."/>
            <person name="Lucas S."/>
            <person name="Lapidus A."/>
            <person name="Barry K."/>
            <person name="Detter J.C."/>
            <person name="Glavina del Rio T."/>
            <person name="Hammon N."/>
            <person name="Israni S."/>
            <person name="Dalin E."/>
            <person name="Tice H."/>
            <person name="Pitluck S."/>
            <person name="Munk A.C."/>
            <person name="Brettin T."/>
            <person name="Bruce D."/>
            <person name="Han C."/>
            <person name="Tapia R."/>
            <person name="Gilna P."/>
            <person name="Schmutz J."/>
            <person name="Larimer F."/>
            <person name="Land M."/>
            <person name="Hauser L."/>
            <person name="Kyrpides N."/>
            <person name="Lykidis A."/>
            <person name="Spiro S."/>
            <person name="Richardson D.J."/>
            <person name="Moir J.W.B."/>
            <person name="Ferguson S.J."/>
            <person name="van Spanning R.J.M."/>
            <person name="Richardson P."/>
        </authorList>
    </citation>
    <scope>NUCLEOTIDE SEQUENCE [LARGE SCALE GENOMIC DNA]</scope>
    <source>
        <strain evidence="2">Pd 1222</strain>
    </source>
</reference>
<organism evidence="1 2">
    <name type="scientific">Paracoccus denitrificans (strain Pd 1222)</name>
    <dbReference type="NCBI Taxonomy" id="318586"/>
    <lineage>
        <taxon>Bacteria</taxon>
        <taxon>Pseudomonadati</taxon>
        <taxon>Pseudomonadota</taxon>
        <taxon>Alphaproteobacteria</taxon>
        <taxon>Rhodobacterales</taxon>
        <taxon>Paracoccaceae</taxon>
        <taxon>Paracoccus</taxon>
    </lineage>
</organism>
<dbReference type="eggNOG" id="COG3646">
    <property type="taxonomic scope" value="Bacteria"/>
</dbReference>
<keyword evidence="2" id="KW-1185">Reference proteome</keyword>
<evidence type="ECO:0000313" key="1">
    <source>
        <dbReference type="EMBL" id="ABL71841.1"/>
    </source>
</evidence>
<sequence length="271" mass="29985">MNMEQSTPKGNVPVAALASGEPLTMSSREIAELVESRHDKVKQSMERLSERGIITFTPMGEKSSGGRPGTIYQVNKRDSFVVVAQLCPEFTARLVDRWQELEQEKASGGFALPQTYEQALEGLLAKVRENGALQIENRAKDAAISAMQPKVDAYEAYLSEEGVCRITDFCNKHGVKVNRPGWILRDRGLMHHKKVLATQIGLKSGILKNVLEKDGFEYIDSKGQSVEAQQAMIVRQREVSLLKMIVDAYGLTAFRNSVAFDRAKALIGSGK</sequence>
<dbReference type="EMBL" id="CP000490">
    <property type="protein sequence ID" value="ABL71841.1"/>
    <property type="molecule type" value="Genomic_DNA"/>
</dbReference>
<name>A1B8J7_PARDP</name>
<dbReference type="GeneID" id="93453432"/>
<proteinExistence type="predicted"/>
<dbReference type="Proteomes" id="UP000000361">
    <property type="component" value="Chromosome 2"/>
</dbReference>
<evidence type="ECO:0008006" key="3">
    <source>
        <dbReference type="Google" id="ProtNLM"/>
    </source>
</evidence>
<gene>
    <name evidence="1" type="ordered locus">Pden_3775</name>
</gene>
<evidence type="ECO:0000313" key="2">
    <source>
        <dbReference type="Proteomes" id="UP000000361"/>
    </source>
</evidence>
<accession>A1B8J7</accession>
<dbReference type="KEGG" id="pde:Pden_3775"/>
<protein>
    <recommendedName>
        <fullName evidence="3">Phage antirepressor protein</fullName>
    </recommendedName>
</protein>
<dbReference type="RefSeq" id="WP_011750010.1">
    <property type="nucleotide sequence ID" value="NC_008687.1"/>
</dbReference>
<dbReference type="Pfam" id="PF09669">
    <property type="entry name" value="Phage_pRha"/>
    <property type="match status" value="1"/>
</dbReference>
<dbReference type="OrthoDB" id="9808959at2"/>
<dbReference type="EnsemblBacteria" id="ABL71841">
    <property type="protein sequence ID" value="ABL71841"/>
    <property type="gene ID" value="Pden_3775"/>
</dbReference>
<dbReference type="HOGENOM" id="CLU_046670_7_1_5"/>